<feature type="DNA-binding region" description="H-T-H motif" evidence="4">
    <location>
        <begin position="51"/>
        <end position="70"/>
    </location>
</feature>
<evidence type="ECO:0000259" key="5">
    <source>
        <dbReference type="PROSITE" id="PS50977"/>
    </source>
</evidence>
<keyword evidence="7" id="KW-1185">Reference proteome</keyword>
<evidence type="ECO:0000256" key="4">
    <source>
        <dbReference type="PROSITE-ProRule" id="PRU00335"/>
    </source>
</evidence>
<feature type="domain" description="HTH tetR-type" evidence="5">
    <location>
        <begin position="28"/>
        <end position="88"/>
    </location>
</feature>
<keyword evidence="2 4" id="KW-0238">DNA-binding</keyword>
<dbReference type="SUPFAM" id="SSF48498">
    <property type="entry name" value="Tetracyclin repressor-like, C-terminal domain"/>
    <property type="match status" value="1"/>
</dbReference>
<dbReference type="EMBL" id="CP003876">
    <property type="protein sequence ID" value="AFT98307.1"/>
    <property type="molecule type" value="Genomic_DNA"/>
</dbReference>
<accession>K0EGI0</accession>
<dbReference type="InterPro" id="IPR050109">
    <property type="entry name" value="HTH-type_TetR-like_transc_reg"/>
</dbReference>
<proteinExistence type="predicted"/>
<dbReference type="PROSITE" id="PS50977">
    <property type="entry name" value="HTH_TETR_2"/>
    <property type="match status" value="1"/>
</dbReference>
<dbReference type="InterPro" id="IPR001647">
    <property type="entry name" value="HTH_TetR"/>
</dbReference>
<dbReference type="Pfam" id="PF02909">
    <property type="entry name" value="TetR_C_1"/>
    <property type="match status" value="1"/>
</dbReference>
<dbReference type="Gene3D" id="1.10.357.10">
    <property type="entry name" value="Tetracycline Repressor, domain 2"/>
    <property type="match status" value="1"/>
</dbReference>
<dbReference type="Gene3D" id="1.10.10.60">
    <property type="entry name" value="Homeodomain-like"/>
    <property type="match status" value="1"/>
</dbReference>
<protein>
    <submittedName>
        <fullName evidence="6">TetR family transcriptional regulator</fullName>
    </submittedName>
</protein>
<evidence type="ECO:0000256" key="3">
    <source>
        <dbReference type="ARBA" id="ARBA00023163"/>
    </source>
</evidence>
<keyword evidence="3" id="KW-0804">Transcription</keyword>
<dbReference type="SUPFAM" id="SSF46689">
    <property type="entry name" value="Homeodomain-like"/>
    <property type="match status" value="1"/>
</dbReference>
<dbReference type="eggNOG" id="COG1309">
    <property type="taxonomic scope" value="Bacteria"/>
</dbReference>
<dbReference type="Proteomes" id="UP000006304">
    <property type="component" value="Chromosome"/>
</dbReference>
<dbReference type="Pfam" id="PF00440">
    <property type="entry name" value="TetR_N"/>
    <property type="match status" value="1"/>
</dbReference>
<gene>
    <name evidence="6" type="ORF">O3I_001725</name>
</gene>
<dbReference type="PANTHER" id="PTHR30055:SF151">
    <property type="entry name" value="TRANSCRIPTIONAL REGULATORY PROTEIN"/>
    <property type="match status" value="1"/>
</dbReference>
<organism evidence="6 7">
    <name type="scientific">Nocardia brasiliensis (strain ATCC 700358 / HUJEG-1)</name>
    <dbReference type="NCBI Taxonomy" id="1133849"/>
    <lineage>
        <taxon>Bacteria</taxon>
        <taxon>Bacillati</taxon>
        <taxon>Actinomycetota</taxon>
        <taxon>Actinomycetes</taxon>
        <taxon>Mycobacteriales</taxon>
        <taxon>Nocardiaceae</taxon>
        <taxon>Nocardia</taxon>
    </lineage>
</organism>
<dbReference type="GO" id="GO:0045892">
    <property type="term" value="P:negative regulation of DNA-templated transcription"/>
    <property type="evidence" value="ECO:0007669"/>
    <property type="project" value="InterPro"/>
</dbReference>
<dbReference type="STRING" id="1133849.O3I_001725"/>
<sequence>MPDEAMPAELSRLWRLASPPQRLGRPAELDVDLVVRKSVELADRDGLAGVTLMKVAAALGFTKMALYRHVGSKDELFELMADHAAGPPPEFPLAPADWRAELRRWAHAMRATHLRHPWLPQLPISGPPRGPNTVGWMDAHLRVLAGTPLDWATKVAVMMLVSGHVRQASLLTQQLAEGRADTGLDEAQVNQAYTRSLAALVDPSRYPEAAKLFSSTVFDPPPATPADPTEDPDFTVTLEIILNGIAQEIAAAECA</sequence>
<name>K0EGI0_NOCB7</name>
<dbReference type="HOGENOM" id="CLU_069543_0_1_11"/>
<dbReference type="InterPro" id="IPR004111">
    <property type="entry name" value="Repressor_TetR_C"/>
</dbReference>
<evidence type="ECO:0000256" key="2">
    <source>
        <dbReference type="ARBA" id="ARBA00023125"/>
    </source>
</evidence>
<dbReference type="InterPro" id="IPR009057">
    <property type="entry name" value="Homeodomain-like_sf"/>
</dbReference>
<dbReference type="GO" id="GO:0003700">
    <property type="term" value="F:DNA-binding transcription factor activity"/>
    <property type="evidence" value="ECO:0007669"/>
    <property type="project" value="TreeGrafter"/>
</dbReference>
<dbReference type="RefSeq" id="WP_014981172.1">
    <property type="nucleotide sequence ID" value="NC_018681.1"/>
</dbReference>
<dbReference type="AlphaFoldDB" id="K0EGI0"/>
<keyword evidence="1" id="KW-0805">Transcription regulation</keyword>
<evidence type="ECO:0000256" key="1">
    <source>
        <dbReference type="ARBA" id="ARBA00023015"/>
    </source>
</evidence>
<dbReference type="InterPro" id="IPR036271">
    <property type="entry name" value="Tet_transcr_reg_TetR-rel_C_sf"/>
</dbReference>
<dbReference type="PANTHER" id="PTHR30055">
    <property type="entry name" value="HTH-TYPE TRANSCRIPTIONAL REGULATOR RUTR"/>
    <property type="match status" value="1"/>
</dbReference>
<evidence type="ECO:0000313" key="7">
    <source>
        <dbReference type="Proteomes" id="UP000006304"/>
    </source>
</evidence>
<evidence type="ECO:0000313" key="6">
    <source>
        <dbReference type="EMBL" id="AFT98307.1"/>
    </source>
</evidence>
<reference evidence="6 7" key="1">
    <citation type="journal article" date="2012" name="J. Bacteriol.">
        <title>Complete genome sequence of Nocardia brasiliensis HUJEG-1.</title>
        <authorList>
            <person name="Vera-Cabrera L."/>
            <person name="Ortiz-Lopez R."/>
            <person name="Elizondo-Gonzalez R."/>
            <person name="Perez-Maya A.A."/>
            <person name="Ocampo-Candiani J."/>
        </authorList>
    </citation>
    <scope>NUCLEOTIDE SEQUENCE [LARGE SCALE GENOMIC DNA]</scope>
    <source>
        <strain evidence="7">ATCC 700358</strain>
    </source>
</reference>
<dbReference type="KEGG" id="nbr:O3I_001725"/>
<dbReference type="GO" id="GO:0000976">
    <property type="term" value="F:transcription cis-regulatory region binding"/>
    <property type="evidence" value="ECO:0007669"/>
    <property type="project" value="TreeGrafter"/>
</dbReference>